<gene>
    <name evidence="1" type="ORF">J2S11_004167</name>
</gene>
<reference evidence="1 2" key="1">
    <citation type="submission" date="2023-07" db="EMBL/GenBank/DDBJ databases">
        <title>Genomic Encyclopedia of Type Strains, Phase IV (KMG-IV): sequencing the most valuable type-strain genomes for metagenomic binning, comparative biology and taxonomic classification.</title>
        <authorList>
            <person name="Goeker M."/>
        </authorList>
    </citation>
    <scope>NUCLEOTIDE SEQUENCE [LARGE SCALE GENOMIC DNA]</scope>
    <source>
        <strain evidence="1 2">DSM 12751</strain>
    </source>
</reference>
<dbReference type="RefSeq" id="WP_307397785.1">
    <property type="nucleotide sequence ID" value="NZ_BAAADK010000020.1"/>
</dbReference>
<accession>A0ABT9W506</accession>
<dbReference type="EMBL" id="JAUSTY010000025">
    <property type="protein sequence ID" value="MDQ0168215.1"/>
    <property type="molecule type" value="Genomic_DNA"/>
</dbReference>
<evidence type="ECO:0000313" key="1">
    <source>
        <dbReference type="EMBL" id="MDQ0168215.1"/>
    </source>
</evidence>
<organism evidence="1 2">
    <name type="scientific">Caldalkalibacillus horti</name>
    <dbReference type="NCBI Taxonomy" id="77523"/>
    <lineage>
        <taxon>Bacteria</taxon>
        <taxon>Bacillati</taxon>
        <taxon>Bacillota</taxon>
        <taxon>Bacilli</taxon>
        <taxon>Bacillales</taxon>
        <taxon>Bacillaceae</taxon>
        <taxon>Caldalkalibacillus</taxon>
    </lineage>
</organism>
<dbReference type="Proteomes" id="UP001235840">
    <property type="component" value="Unassembled WGS sequence"/>
</dbReference>
<proteinExistence type="predicted"/>
<keyword evidence="2" id="KW-1185">Reference proteome</keyword>
<evidence type="ECO:0000313" key="2">
    <source>
        <dbReference type="Proteomes" id="UP001235840"/>
    </source>
</evidence>
<protein>
    <submittedName>
        <fullName evidence="1">Uncharacterized protein</fullName>
    </submittedName>
</protein>
<sequence>MDINNLVERIDEVRKNVEHENNNLDIFEWLSDCQVFLESNHSKLEFTKQFITEKEAFKTSIISYGAYSLVNFDSLAATVKSVKKLEDAKIEQGKKTAQFFKGLNS</sequence>
<comment type="caution">
    <text evidence="1">The sequence shown here is derived from an EMBL/GenBank/DDBJ whole genome shotgun (WGS) entry which is preliminary data.</text>
</comment>
<name>A0ABT9W506_9BACI</name>